<feature type="chain" id="PRO_5011669537" description="Chitin binding Peritrophin-A domain-containing protein" evidence="1">
    <location>
        <begin position="22"/>
        <end position="55"/>
    </location>
</feature>
<organism evidence="2 3">
    <name type="scientific">Cognatiyoonia koreensis</name>
    <dbReference type="NCBI Taxonomy" id="364200"/>
    <lineage>
        <taxon>Bacteria</taxon>
        <taxon>Pseudomonadati</taxon>
        <taxon>Pseudomonadota</taxon>
        <taxon>Alphaproteobacteria</taxon>
        <taxon>Rhodobacterales</taxon>
        <taxon>Paracoccaceae</taxon>
        <taxon>Cognatiyoonia</taxon>
    </lineage>
</organism>
<accession>A0A1I0NQ91</accession>
<keyword evidence="1" id="KW-0732">Signal</keyword>
<evidence type="ECO:0008006" key="4">
    <source>
        <dbReference type="Google" id="ProtNLM"/>
    </source>
</evidence>
<keyword evidence="3" id="KW-1185">Reference proteome</keyword>
<reference evidence="2 3" key="1">
    <citation type="submission" date="2016-10" db="EMBL/GenBank/DDBJ databases">
        <authorList>
            <person name="de Groot N.N."/>
        </authorList>
    </citation>
    <scope>NUCLEOTIDE SEQUENCE [LARGE SCALE GENOMIC DNA]</scope>
    <source>
        <strain evidence="2 3">DSM 17925</strain>
    </source>
</reference>
<dbReference type="STRING" id="364200.SAMN04488515_0753"/>
<dbReference type="EMBL" id="FOIZ01000001">
    <property type="protein sequence ID" value="SEW03551.1"/>
    <property type="molecule type" value="Genomic_DNA"/>
</dbReference>
<sequence>MKLKTTIAATILALMPGLASAYACNSAAKTDTASMSCAEGMVLDAATNTCVVATG</sequence>
<feature type="signal peptide" evidence="1">
    <location>
        <begin position="1"/>
        <end position="21"/>
    </location>
</feature>
<protein>
    <recommendedName>
        <fullName evidence="4">Chitin binding Peritrophin-A domain-containing protein</fullName>
    </recommendedName>
</protein>
<dbReference type="AlphaFoldDB" id="A0A1I0NQ91"/>
<evidence type="ECO:0000313" key="3">
    <source>
        <dbReference type="Proteomes" id="UP000199167"/>
    </source>
</evidence>
<dbReference type="PROSITE" id="PS51257">
    <property type="entry name" value="PROKAR_LIPOPROTEIN"/>
    <property type="match status" value="1"/>
</dbReference>
<evidence type="ECO:0000313" key="2">
    <source>
        <dbReference type="EMBL" id="SEW03551.1"/>
    </source>
</evidence>
<dbReference type="Proteomes" id="UP000199167">
    <property type="component" value="Unassembled WGS sequence"/>
</dbReference>
<dbReference type="RefSeq" id="WP_110521941.1">
    <property type="nucleotide sequence ID" value="NZ_FOIZ01000001.1"/>
</dbReference>
<gene>
    <name evidence="2" type="ORF">SAMN04488515_0753</name>
</gene>
<proteinExistence type="predicted"/>
<dbReference type="OrthoDB" id="7869460at2"/>
<evidence type="ECO:0000256" key="1">
    <source>
        <dbReference type="SAM" id="SignalP"/>
    </source>
</evidence>
<name>A0A1I0NQ91_9RHOB</name>